<feature type="compositionally biased region" description="Polar residues" evidence="7">
    <location>
        <begin position="608"/>
        <end position="629"/>
    </location>
</feature>
<dbReference type="PANTHER" id="PTHR15217">
    <property type="entry name" value="WILMS' TUMOR 1-ASSOCIATING PROTEIN"/>
    <property type="match status" value="1"/>
</dbReference>
<dbReference type="Pfam" id="PF17098">
    <property type="entry name" value="Wtap"/>
    <property type="match status" value="1"/>
</dbReference>
<keyword evidence="4" id="KW-0508">mRNA splicing</keyword>
<evidence type="ECO:0000256" key="5">
    <source>
        <dbReference type="ARBA" id="ARBA00023242"/>
    </source>
</evidence>
<feature type="coiled-coil region" evidence="6">
    <location>
        <begin position="78"/>
        <end position="146"/>
    </location>
</feature>
<evidence type="ECO:0000256" key="7">
    <source>
        <dbReference type="SAM" id="MobiDB-lite"/>
    </source>
</evidence>
<feature type="coiled-coil region" evidence="6">
    <location>
        <begin position="213"/>
        <end position="247"/>
    </location>
</feature>
<comment type="subcellular location">
    <subcellularLocation>
        <location evidence="1">Nucleus</location>
    </subcellularLocation>
</comment>
<reference evidence="9" key="1">
    <citation type="submission" date="2025-08" db="UniProtKB">
        <authorList>
            <consortium name="RefSeq"/>
        </authorList>
    </citation>
    <scope>IDENTIFICATION</scope>
</reference>
<feature type="compositionally biased region" description="Polar residues" evidence="7">
    <location>
        <begin position="448"/>
        <end position="474"/>
    </location>
</feature>
<evidence type="ECO:0000256" key="2">
    <source>
        <dbReference type="ARBA" id="ARBA00010313"/>
    </source>
</evidence>
<keyword evidence="5" id="KW-0539">Nucleus</keyword>
<name>A0ABM0JYS1_APLCA</name>
<organism evidence="8 9">
    <name type="scientific">Aplysia californica</name>
    <name type="common">California sea hare</name>
    <dbReference type="NCBI Taxonomy" id="6500"/>
    <lineage>
        <taxon>Eukaryota</taxon>
        <taxon>Metazoa</taxon>
        <taxon>Spiralia</taxon>
        <taxon>Lophotrochozoa</taxon>
        <taxon>Mollusca</taxon>
        <taxon>Gastropoda</taxon>
        <taxon>Heterobranchia</taxon>
        <taxon>Euthyneura</taxon>
        <taxon>Tectipleura</taxon>
        <taxon>Aplysiida</taxon>
        <taxon>Aplysioidea</taxon>
        <taxon>Aplysiidae</taxon>
        <taxon>Aplysia</taxon>
    </lineage>
</organism>
<dbReference type="RefSeq" id="XP_005104701.1">
    <property type="nucleotide sequence ID" value="XM_005104644.3"/>
</dbReference>
<feature type="region of interest" description="Disordered" evidence="7">
    <location>
        <begin position="247"/>
        <end position="296"/>
    </location>
</feature>
<feature type="region of interest" description="Disordered" evidence="7">
    <location>
        <begin position="607"/>
        <end position="629"/>
    </location>
</feature>
<dbReference type="GeneID" id="101851974"/>
<feature type="region of interest" description="Disordered" evidence="7">
    <location>
        <begin position="425"/>
        <end position="580"/>
    </location>
</feature>
<keyword evidence="3" id="KW-0507">mRNA processing</keyword>
<gene>
    <name evidence="9" type="primary">LOC101851974</name>
</gene>
<dbReference type="Gene3D" id="1.20.5.340">
    <property type="match status" value="1"/>
</dbReference>
<protein>
    <submittedName>
        <fullName evidence="9">Pre-mRNA-splicing regulator WTAP</fullName>
    </submittedName>
</protein>
<feature type="compositionally biased region" description="Basic and acidic residues" evidence="7">
    <location>
        <begin position="10"/>
        <end position="32"/>
    </location>
</feature>
<keyword evidence="8" id="KW-1185">Reference proteome</keyword>
<comment type="similarity">
    <text evidence="2">Belongs to the fl(2)d family.</text>
</comment>
<feature type="compositionally biased region" description="Polar residues" evidence="7">
    <location>
        <begin position="520"/>
        <end position="529"/>
    </location>
</feature>
<keyword evidence="6" id="KW-0175">Coiled coil</keyword>
<feature type="compositionally biased region" description="Basic and acidic residues" evidence="7">
    <location>
        <begin position="570"/>
        <end position="580"/>
    </location>
</feature>
<feature type="compositionally biased region" description="Polar residues" evidence="7">
    <location>
        <begin position="539"/>
        <end position="551"/>
    </location>
</feature>
<dbReference type="PANTHER" id="PTHR15217:SF0">
    <property type="entry name" value="PRE-MRNA-SPLICING REGULATOR WTAP"/>
    <property type="match status" value="1"/>
</dbReference>
<feature type="compositionally biased region" description="Polar residues" evidence="7">
    <location>
        <begin position="501"/>
        <end position="511"/>
    </location>
</feature>
<feature type="compositionally biased region" description="Polar residues" evidence="7">
    <location>
        <begin position="262"/>
        <end position="296"/>
    </location>
</feature>
<dbReference type="Proteomes" id="UP000694888">
    <property type="component" value="Unplaced"/>
</dbReference>
<evidence type="ECO:0000256" key="3">
    <source>
        <dbReference type="ARBA" id="ARBA00022664"/>
    </source>
</evidence>
<evidence type="ECO:0000313" key="9">
    <source>
        <dbReference type="RefSeq" id="XP_005104701.1"/>
    </source>
</evidence>
<proteinExistence type="inferred from homology"/>
<feature type="region of interest" description="Disordered" evidence="7">
    <location>
        <begin position="363"/>
        <end position="394"/>
    </location>
</feature>
<evidence type="ECO:0000256" key="4">
    <source>
        <dbReference type="ARBA" id="ARBA00023187"/>
    </source>
</evidence>
<feature type="region of interest" description="Disordered" evidence="7">
    <location>
        <begin position="399"/>
        <end position="418"/>
    </location>
</feature>
<accession>A0ABM0JYS1</accession>
<evidence type="ECO:0000256" key="6">
    <source>
        <dbReference type="SAM" id="Coils"/>
    </source>
</evidence>
<evidence type="ECO:0000256" key="1">
    <source>
        <dbReference type="ARBA" id="ARBA00004123"/>
    </source>
</evidence>
<sequence>MSETSSPKRPRLDFDDTKDDHFDKYGKNRDQDDQSNFAQSKSRKRPDIDDDDGKDEDGKSKSVTMETARREHTLVMRLTNKEQELQDCMNQIQEMKQAQTQNTAQLRSMLLDPAINLVFQRMAGEMDEHKEKLKQKQNELSAWKFTPDSQTGMRLMAKCRMLLQENGELGKMISSGRTTRLEGEITLHKALVTGIKQNRKELDEFVGELEEDVEGMQGMIFMLQQQLKEAREQIARLQQENEQLRTLRMPPDPEPGGDAQNHYGSSSSNNNTPQHNWPDQSGGNSPVTGTDPDSTASTKLLGSCGLLGSSATVVSVESSVNKSTAPSSSFSATVVPPALSAMSSGFRNAAATSSCEQTSMAKSSGEEVNGGFLAHKVTPDSGMLTEEENTSADTATLTAAGSLSTARVSGPPNTPQQVVGNALQHRTTGSNEDDAAPHTEGESVSCPRETSQHGVEQTTCSGPSDAGSTQNATVSSSGSNSSNSKPSSANPSCPSPESGCVTAQTCENSSDSKPRLNGCNELTEQSSSELLADDGVTEGTVSPGRTSSSSGVGAVPVESSGPHQAVQEEASDRRHSERLQKETTIKSDLLSASTDLAVTTVVPEENMDCQTTTKQPLVNGSSSVPDEGL</sequence>
<evidence type="ECO:0000313" key="8">
    <source>
        <dbReference type="Proteomes" id="UP000694888"/>
    </source>
</evidence>
<dbReference type="InterPro" id="IPR033757">
    <property type="entry name" value="WTAP"/>
</dbReference>
<feature type="region of interest" description="Disordered" evidence="7">
    <location>
        <begin position="1"/>
        <end position="69"/>
    </location>
</feature>
<feature type="compositionally biased region" description="Low complexity" evidence="7">
    <location>
        <begin position="475"/>
        <end position="498"/>
    </location>
</feature>